<dbReference type="KEGG" id="ppsc:EHS13_00470"/>
<evidence type="ECO:0000313" key="5">
    <source>
        <dbReference type="Proteomes" id="UP000426246"/>
    </source>
</evidence>
<keyword evidence="2" id="KW-1133">Transmembrane helix</keyword>
<keyword evidence="2" id="KW-0812">Transmembrane</keyword>
<sequence length="1181" mass="121809">MFKCGISASSLFSFCLLVSVAYGRSDTSNRYFAQLWKGGESTMRESSSNLVPSNSQKLNKIQGGDKKVMKKSLSLILALALVFTMFASVVSAADPVAPAATPTPVTATVYTPETAFEALKAAGIVEGDPVKGADLTGNLTRAQFAKVIAKLWELKELPEGSTVYSDLSGAGWAAGYIGAATKAGLLNGVGGGKFNPSGNVKLEEIAKVIATGFKLPAVAYAGTGKVSTWAKGYVGAVVGAKLVDDSADFTKAAKRSEIFTIGIKGYVAYQASKGPVATPTPTPAAFALSAVASSTNTSVKVTLKDAVTAVDKSQFAIQSFAKVDLAVSAATLSADGKVVTLTTAAQKAYGAYTLTAGGKSKTFVGLPVDTTKATFTGATDTYVSYVVTFNEEVSAATATNVANYKIDNSLTVVKAALDATGKIVTLTTSAQSVGVVYGLTVSGVADLSGNVIDSATVYFGGLAKDTVNQTVYSLTVMDYNKVVVVFGKKADPVSATNVANYVLDNNLTVLKAEIDTVDTTGKTVNLTTSDQSVGIVYKIVISNVKDTLDNNIDTVTNTKYFGGIAKDLGKPVVDSVQVTDNTKVTVTFRKAVEVASATNVANYTLDNSLTVTKAELNAAGTVVSLTTSAQSVGIVYGLTVANVKSALGTTMDSVTNYFGGIAKDVAAPTITVATSTGDTKLTIQYGEKVDLETATTLTNYSFDGDLGYPIGATLDTDGTNMIVTLTTAPQTAGKVYNVTVTGVADLNANATAAVVKSFVGKATSTASVIKYVGASVVDYNTVDLLFDNEVTDAAITNLSVTPNITVSNLIYKAIIQANKKIVRVQFAINNGNANPNLFAQGQVYTAAVAGVTGLDSSTTAVNIRSFGGTSIANALPEIKTAIPVDSTSVKVIFTEPVKNINNNTFTVNGLPTTTSVATTGDVVTEAILYYTPATAQGTINNLELITAFSDAAGYNFAVASVSGAKVIKTFGGTNVVNVAPTIVTTIPVDKYNFKIIFSEAVNGTDAKNATYTITGGTVTLLTYSKSLDDDGKTLNVRLNAAGGALSSGTVYTVNVATGSVIHDLSGLTLDTAATANTKQLGGSSLDNAKPTISGVSVNNKVLTVTFSEDIRNTTFVPSDFTITKADGTVVTGNVAWVDSKTVTITLATALTSQIAKIHANATITDLNGQSAVSDDLQFGVQ</sequence>
<dbReference type="EMBL" id="CP034235">
    <property type="protein sequence ID" value="QGQ93505.1"/>
    <property type="molecule type" value="Genomic_DNA"/>
</dbReference>
<feature type="domain" description="SLH" evidence="3">
    <location>
        <begin position="160"/>
        <end position="223"/>
    </location>
</feature>
<dbReference type="AlphaFoldDB" id="A0A6B8RD88"/>
<dbReference type="PROSITE" id="PS51272">
    <property type="entry name" value="SLH"/>
    <property type="match status" value="1"/>
</dbReference>
<feature type="transmembrane region" description="Helical" evidence="2">
    <location>
        <begin position="6"/>
        <end position="23"/>
    </location>
</feature>
<dbReference type="Proteomes" id="UP000426246">
    <property type="component" value="Chromosome"/>
</dbReference>
<dbReference type="InterPro" id="IPR032812">
    <property type="entry name" value="SbsA_Ig"/>
</dbReference>
<dbReference type="InterPro" id="IPR001119">
    <property type="entry name" value="SLH_dom"/>
</dbReference>
<evidence type="ECO:0000313" key="4">
    <source>
        <dbReference type="EMBL" id="QGQ93505.1"/>
    </source>
</evidence>
<evidence type="ECO:0000259" key="3">
    <source>
        <dbReference type="PROSITE" id="PS51272"/>
    </source>
</evidence>
<dbReference type="Pfam" id="PF00395">
    <property type="entry name" value="SLH"/>
    <property type="match status" value="1"/>
</dbReference>
<proteinExistence type="predicted"/>
<accession>A0A6B8RD88</accession>
<name>A0A6B8RD88_9BACL</name>
<evidence type="ECO:0000256" key="1">
    <source>
        <dbReference type="ARBA" id="ARBA00022729"/>
    </source>
</evidence>
<dbReference type="InterPro" id="IPR014755">
    <property type="entry name" value="Cu-Rt/internalin_Ig-like"/>
</dbReference>
<feature type="transmembrane region" description="Helical" evidence="2">
    <location>
        <begin position="73"/>
        <end position="93"/>
    </location>
</feature>
<reference evidence="5" key="1">
    <citation type="submission" date="2018-11" db="EMBL/GenBank/DDBJ databases">
        <title>Complete genome sequence of Paenibacillus sp. ML311-T8.</title>
        <authorList>
            <person name="Nam Y.-D."/>
            <person name="Kang J."/>
            <person name="Chung W.-H."/>
            <person name="Park Y.S."/>
        </authorList>
    </citation>
    <scope>NUCLEOTIDE SEQUENCE [LARGE SCALE GENOMIC DNA]</scope>
    <source>
        <strain evidence="5">ML311-T8</strain>
    </source>
</reference>
<evidence type="ECO:0000256" key="2">
    <source>
        <dbReference type="SAM" id="Phobius"/>
    </source>
</evidence>
<gene>
    <name evidence="4" type="ORF">EHS13_00470</name>
</gene>
<protein>
    <recommendedName>
        <fullName evidence="3">SLH domain-containing protein</fullName>
    </recommendedName>
</protein>
<keyword evidence="5" id="KW-1185">Reference proteome</keyword>
<dbReference type="Gene3D" id="2.60.40.1220">
    <property type="match status" value="7"/>
</dbReference>
<keyword evidence="1" id="KW-0732">Signal</keyword>
<organism evidence="4 5">
    <name type="scientific">Paenibacillus psychroresistens</name>
    <dbReference type="NCBI Taxonomy" id="1778678"/>
    <lineage>
        <taxon>Bacteria</taxon>
        <taxon>Bacillati</taxon>
        <taxon>Bacillota</taxon>
        <taxon>Bacilli</taxon>
        <taxon>Bacillales</taxon>
        <taxon>Paenibacillaceae</taxon>
        <taxon>Paenibacillus</taxon>
    </lineage>
</organism>
<keyword evidence="2" id="KW-0472">Membrane</keyword>
<dbReference type="Pfam" id="PF13205">
    <property type="entry name" value="Big_5"/>
    <property type="match status" value="2"/>
</dbReference>